<reference evidence="2 3" key="1">
    <citation type="submission" date="2019-08" db="EMBL/GenBank/DDBJ databases">
        <title>Hyperibacter terrae gen. nov., sp. nov. and Hyperibacter viscosus sp. nov., two new members in the family Rhodospirillaceae isolated from the rhizosphere of Hypericum perforatum.</title>
        <authorList>
            <person name="Noviana Z."/>
        </authorList>
    </citation>
    <scope>NUCLEOTIDE SEQUENCE [LARGE SCALE GENOMIC DNA]</scope>
    <source>
        <strain evidence="2 3">R5959</strain>
    </source>
</reference>
<evidence type="ECO:0000313" key="3">
    <source>
        <dbReference type="Proteomes" id="UP000325797"/>
    </source>
</evidence>
<protein>
    <submittedName>
        <fullName evidence="2">Oxidoreductase</fullName>
    </submittedName>
</protein>
<name>A0A5J6N8H5_9PROT</name>
<dbReference type="GO" id="GO:0016020">
    <property type="term" value="C:membrane"/>
    <property type="evidence" value="ECO:0007669"/>
    <property type="project" value="TreeGrafter"/>
</dbReference>
<dbReference type="KEGG" id="hadh:FRZ61_35140"/>
<dbReference type="InterPro" id="IPR029058">
    <property type="entry name" value="AB_hydrolase_fold"/>
</dbReference>
<evidence type="ECO:0000259" key="1">
    <source>
        <dbReference type="Pfam" id="PF00561"/>
    </source>
</evidence>
<dbReference type="GO" id="GO:0047372">
    <property type="term" value="F:monoacylglycerol lipase activity"/>
    <property type="evidence" value="ECO:0007669"/>
    <property type="project" value="TreeGrafter"/>
</dbReference>
<organism evidence="2 3">
    <name type="scientific">Hypericibacter adhaerens</name>
    <dbReference type="NCBI Taxonomy" id="2602016"/>
    <lineage>
        <taxon>Bacteria</taxon>
        <taxon>Pseudomonadati</taxon>
        <taxon>Pseudomonadota</taxon>
        <taxon>Alphaproteobacteria</taxon>
        <taxon>Rhodospirillales</taxon>
        <taxon>Dongiaceae</taxon>
        <taxon>Hypericibacter</taxon>
    </lineage>
</organism>
<proteinExistence type="predicted"/>
<dbReference type="InterPro" id="IPR050266">
    <property type="entry name" value="AB_hydrolase_sf"/>
</dbReference>
<sequence>MTAAPQYFNSSQGRVAHWTTGSGPDLVLVHGTPASSHVWHRVIERLQSRWRVFAYDLPGYGLSDQFDGQDVRLRTQAKVLAELLRHWGLERPRLVGHDFGAATVMGAHLVEGCPVRDLVIADGVLLNPWGTPYSMLVQENIRVFEQIPPHIHAAAMTAHLRGTTSRHLTDAELAPLLAPWLGEKGQKAYCRQVAQYDHDYTATLEQLYPKVSVPLHLLWGEEDRWIPIAQGEQFHRLVPGSRFTRLPDAGHFLMLDCPNTVARLIGAETAGG</sequence>
<dbReference type="Proteomes" id="UP000325797">
    <property type="component" value="Chromosome"/>
</dbReference>
<dbReference type="PANTHER" id="PTHR43798:SF33">
    <property type="entry name" value="HYDROLASE, PUTATIVE (AFU_ORTHOLOGUE AFUA_2G14860)-RELATED"/>
    <property type="match status" value="1"/>
</dbReference>
<accession>A0A5J6N8H5</accession>
<dbReference type="GO" id="GO:0046464">
    <property type="term" value="P:acylglycerol catabolic process"/>
    <property type="evidence" value="ECO:0007669"/>
    <property type="project" value="TreeGrafter"/>
</dbReference>
<dbReference type="RefSeq" id="WP_191909081.1">
    <property type="nucleotide sequence ID" value="NZ_CP042582.1"/>
</dbReference>
<gene>
    <name evidence="2" type="ORF">FRZ61_35140</name>
</gene>
<dbReference type="InterPro" id="IPR000073">
    <property type="entry name" value="AB_hydrolase_1"/>
</dbReference>
<keyword evidence="3" id="KW-1185">Reference proteome</keyword>
<dbReference type="SUPFAM" id="SSF53474">
    <property type="entry name" value="alpha/beta-Hydrolases"/>
    <property type="match status" value="1"/>
</dbReference>
<evidence type="ECO:0000313" key="2">
    <source>
        <dbReference type="EMBL" id="QEX23576.1"/>
    </source>
</evidence>
<dbReference type="Gene3D" id="3.40.50.1820">
    <property type="entry name" value="alpha/beta hydrolase"/>
    <property type="match status" value="1"/>
</dbReference>
<feature type="domain" description="AB hydrolase-1" evidence="1">
    <location>
        <begin position="26"/>
        <end position="256"/>
    </location>
</feature>
<dbReference type="PRINTS" id="PR00111">
    <property type="entry name" value="ABHYDROLASE"/>
</dbReference>
<dbReference type="Pfam" id="PF00561">
    <property type="entry name" value="Abhydrolase_1"/>
    <property type="match status" value="1"/>
</dbReference>
<dbReference type="AlphaFoldDB" id="A0A5J6N8H5"/>
<dbReference type="PANTHER" id="PTHR43798">
    <property type="entry name" value="MONOACYLGLYCEROL LIPASE"/>
    <property type="match status" value="1"/>
</dbReference>
<dbReference type="EMBL" id="CP042582">
    <property type="protein sequence ID" value="QEX23576.1"/>
    <property type="molecule type" value="Genomic_DNA"/>
</dbReference>